<name>A0A9W9K176_9EURO</name>
<comment type="similarity">
    <text evidence="1">Belongs to the cycloisomerase 2 family.</text>
</comment>
<dbReference type="OrthoDB" id="9972196at2759"/>
<dbReference type="Gene3D" id="2.130.10.10">
    <property type="entry name" value="YVTN repeat-like/Quinoprotein amine dehydrogenase"/>
    <property type="match status" value="1"/>
</dbReference>
<keyword evidence="2" id="KW-0732">Signal</keyword>
<proteinExistence type="inferred from homology"/>
<evidence type="ECO:0000313" key="3">
    <source>
        <dbReference type="EMBL" id="KAJ5088352.1"/>
    </source>
</evidence>
<dbReference type="Pfam" id="PF10282">
    <property type="entry name" value="Lactonase"/>
    <property type="match status" value="1"/>
</dbReference>
<protein>
    <recommendedName>
        <fullName evidence="5">6-phosphogluconolactonase</fullName>
    </recommendedName>
</protein>
<evidence type="ECO:0008006" key="5">
    <source>
        <dbReference type="Google" id="ProtNLM"/>
    </source>
</evidence>
<dbReference type="AlphaFoldDB" id="A0A9W9K176"/>
<feature type="chain" id="PRO_5040950203" description="6-phosphogluconolactonase" evidence="2">
    <location>
        <begin position="22"/>
        <end position="427"/>
    </location>
</feature>
<dbReference type="SUPFAM" id="SSF75011">
    <property type="entry name" value="3-carboxy-cis,cis-mucoante lactonizing enzyme"/>
    <property type="match status" value="1"/>
</dbReference>
<accession>A0A9W9K176</accession>
<dbReference type="EMBL" id="JAPQKH010000007">
    <property type="protein sequence ID" value="KAJ5088352.1"/>
    <property type="molecule type" value="Genomic_DNA"/>
</dbReference>
<dbReference type="PANTHER" id="PTHR30344:SF1">
    <property type="entry name" value="6-PHOSPHOGLUCONOLACTONASE"/>
    <property type="match status" value="1"/>
</dbReference>
<gene>
    <name evidence="3" type="ORF">N7456_011968</name>
</gene>
<dbReference type="InterPro" id="IPR015943">
    <property type="entry name" value="WD40/YVTN_repeat-like_dom_sf"/>
</dbReference>
<organism evidence="3 4">
    <name type="scientific">Penicillium angulare</name>
    <dbReference type="NCBI Taxonomy" id="116970"/>
    <lineage>
        <taxon>Eukaryota</taxon>
        <taxon>Fungi</taxon>
        <taxon>Dikarya</taxon>
        <taxon>Ascomycota</taxon>
        <taxon>Pezizomycotina</taxon>
        <taxon>Eurotiomycetes</taxon>
        <taxon>Eurotiomycetidae</taxon>
        <taxon>Eurotiales</taxon>
        <taxon>Aspergillaceae</taxon>
        <taxon>Penicillium</taxon>
    </lineage>
</organism>
<evidence type="ECO:0000256" key="1">
    <source>
        <dbReference type="ARBA" id="ARBA00005564"/>
    </source>
</evidence>
<comment type="caution">
    <text evidence="3">The sequence shown here is derived from an EMBL/GenBank/DDBJ whole genome shotgun (WGS) entry which is preliminary data.</text>
</comment>
<reference evidence="3" key="2">
    <citation type="journal article" date="2023" name="IMA Fungus">
        <title>Comparative genomic study of the Penicillium genus elucidates a diverse pangenome and 15 lateral gene transfer events.</title>
        <authorList>
            <person name="Petersen C."/>
            <person name="Sorensen T."/>
            <person name="Nielsen M.R."/>
            <person name="Sondergaard T.E."/>
            <person name="Sorensen J.L."/>
            <person name="Fitzpatrick D.A."/>
            <person name="Frisvad J.C."/>
            <person name="Nielsen K.L."/>
        </authorList>
    </citation>
    <scope>NUCLEOTIDE SEQUENCE</scope>
    <source>
        <strain evidence="3">IBT 30069</strain>
    </source>
</reference>
<dbReference type="InterPro" id="IPR019405">
    <property type="entry name" value="Lactonase_7-beta_prop"/>
</dbReference>
<feature type="signal peptide" evidence="2">
    <location>
        <begin position="1"/>
        <end position="21"/>
    </location>
</feature>
<sequence length="427" mass="45614">MRLQTTTTFLSTLLFSTSTLAARTNLNVQPEAKHANSNADTSSHLWVTHYNGNVYTLAFDGDKLSISDTQKTCGGMPSWLTYDSESKIVYCSDENGTADATTHGTLSAYSVGAGAKLKEIAQTNTIGGGVNSVIYEGEGNDKYIAIAHYEGSAVSTFSLPLKPNSHAKQELHFTMSHKGATSQQDAPHPHEVFLDPTGSFLISPDLGADLLRIYNINPHTGHLKTCPPLNVTFGSGPRHGLFWTDGTDGNNSTNGAPTHERQVAAVGKTVMYLVNEIGGTMNSFDVSYARSGCLDLQVKQTLVPYTGDMPDGATPAEIRMIGDKFYVSVRSDGGFDGNDSIVELKRGKNEKVSVLGKTDAWGVVPRTMVINRRGDLVAIGNQASSNVAIVRRDRETGDLGEKVAVLNVGEPGKPGTATGLSSVIWAE</sequence>
<dbReference type="PANTHER" id="PTHR30344">
    <property type="entry name" value="6-PHOSPHOGLUCONOLACTONASE-RELATED"/>
    <property type="match status" value="1"/>
</dbReference>
<dbReference type="Proteomes" id="UP001149165">
    <property type="component" value="Unassembled WGS sequence"/>
</dbReference>
<reference evidence="3" key="1">
    <citation type="submission" date="2022-11" db="EMBL/GenBank/DDBJ databases">
        <authorList>
            <person name="Petersen C."/>
        </authorList>
    </citation>
    <scope>NUCLEOTIDE SEQUENCE</scope>
    <source>
        <strain evidence="3">IBT 30069</strain>
    </source>
</reference>
<evidence type="ECO:0000313" key="4">
    <source>
        <dbReference type="Proteomes" id="UP001149165"/>
    </source>
</evidence>
<dbReference type="GO" id="GO:0017057">
    <property type="term" value="F:6-phosphogluconolactonase activity"/>
    <property type="evidence" value="ECO:0007669"/>
    <property type="project" value="TreeGrafter"/>
</dbReference>
<dbReference type="InterPro" id="IPR050282">
    <property type="entry name" value="Cycloisomerase_2"/>
</dbReference>
<evidence type="ECO:0000256" key="2">
    <source>
        <dbReference type="SAM" id="SignalP"/>
    </source>
</evidence>
<keyword evidence="4" id="KW-1185">Reference proteome</keyword>